<sequence>MVAFCITAPLLDVSSKLATDAIPVGQIVAARFVFQGLCMLPVMLAMRLDWRCSRRDLGFLLFRAFCLMLSTYCFVAAVAFMPIADAIAIVFVMPFMLMFLGWFIFGNPVGPRRIAASAVGFLGALLVIQPSLASYGLVALFPLGCALSFSFYEIATQAMSNRVHPVTNQFLTSLAGVVLCLPVLWAFNGTGVESLDPVAPDALNWLWLFGVGFWAAVSHLCMTIAMKYAPAATLAPLHYLELPMAVFLGYAVFGDFPNLLTWAGIVIIVGSGLYVIQREQRAARATPAPAP</sequence>
<evidence type="ECO:0000259" key="2">
    <source>
        <dbReference type="Pfam" id="PF00892"/>
    </source>
</evidence>
<dbReference type="Pfam" id="PF00892">
    <property type="entry name" value="EamA"/>
    <property type="match status" value="2"/>
</dbReference>
<evidence type="ECO:0000313" key="3">
    <source>
        <dbReference type="EMBL" id="QYZ71802.1"/>
    </source>
</evidence>
<feature type="domain" description="EamA" evidence="2">
    <location>
        <begin position="10"/>
        <end position="128"/>
    </location>
</feature>
<keyword evidence="1" id="KW-0472">Membrane</keyword>
<dbReference type="GO" id="GO:0016020">
    <property type="term" value="C:membrane"/>
    <property type="evidence" value="ECO:0007669"/>
    <property type="project" value="InterPro"/>
</dbReference>
<feature type="domain" description="EamA" evidence="2">
    <location>
        <begin position="140"/>
        <end position="271"/>
    </location>
</feature>
<feature type="transmembrane region" description="Helical" evidence="1">
    <location>
        <begin position="86"/>
        <end position="105"/>
    </location>
</feature>
<dbReference type="AlphaFoldDB" id="A0A8G1EDS1"/>
<dbReference type="PANTHER" id="PTHR22911:SF103">
    <property type="entry name" value="BLR2811 PROTEIN"/>
    <property type="match status" value="1"/>
</dbReference>
<protein>
    <submittedName>
        <fullName evidence="3">DMT family transporter</fullName>
    </submittedName>
</protein>
<feature type="transmembrane region" description="Helical" evidence="1">
    <location>
        <begin position="166"/>
        <end position="185"/>
    </location>
</feature>
<dbReference type="Proteomes" id="UP000826300">
    <property type="component" value="Chromosome"/>
</dbReference>
<feature type="transmembrane region" description="Helical" evidence="1">
    <location>
        <begin position="237"/>
        <end position="253"/>
    </location>
</feature>
<feature type="transmembrane region" description="Helical" evidence="1">
    <location>
        <begin position="60"/>
        <end position="80"/>
    </location>
</feature>
<proteinExistence type="predicted"/>
<keyword evidence="1" id="KW-1133">Transmembrane helix</keyword>
<accession>A0A8G1EDS1</accession>
<feature type="transmembrane region" description="Helical" evidence="1">
    <location>
        <begin position="28"/>
        <end position="48"/>
    </location>
</feature>
<dbReference type="KEGG" id="nsm:JO391_01620"/>
<dbReference type="SUPFAM" id="SSF103481">
    <property type="entry name" value="Multidrug resistance efflux transporter EmrE"/>
    <property type="match status" value="2"/>
</dbReference>
<dbReference type="PANTHER" id="PTHR22911">
    <property type="entry name" value="ACYL-MALONYL CONDENSING ENZYME-RELATED"/>
    <property type="match status" value="1"/>
</dbReference>
<organism evidence="3 4">
    <name type="scientific">Neotabrizicola shimadae</name>
    <dbReference type="NCBI Taxonomy" id="2807096"/>
    <lineage>
        <taxon>Bacteria</taxon>
        <taxon>Pseudomonadati</taxon>
        <taxon>Pseudomonadota</taxon>
        <taxon>Alphaproteobacteria</taxon>
        <taxon>Rhodobacterales</taxon>
        <taxon>Paracoccaceae</taxon>
        <taxon>Neotabrizicola</taxon>
    </lineage>
</organism>
<dbReference type="InterPro" id="IPR000620">
    <property type="entry name" value="EamA_dom"/>
</dbReference>
<keyword evidence="1" id="KW-0812">Transmembrane</keyword>
<gene>
    <name evidence="3" type="ORF">JO391_01620</name>
</gene>
<feature type="transmembrane region" description="Helical" evidence="1">
    <location>
        <begin position="112"/>
        <end position="129"/>
    </location>
</feature>
<evidence type="ECO:0000256" key="1">
    <source>
        <dbReference type="SAM" id="Phobius"/>
    </source>
</evidence>
<feature type="transmembrane region" description="Helical" evidence="1">
    <location>
        <begin position="205"/>
        <end position="225"/>
    </location>
</feature>
<feature type="transmembrane region" description="Helical" evidence="1">
    <location>
        <begin position="259"/>
        <end position="276"/>
    </location>
</feature>
<dbReference type="Gene3D" id="1.10.3730.20">
    <property type="match status" value="1"/>
</dbReference>
<dbReference type="EMBL" id="CP069370">
    <property type="protein sequence ID" value="QYZ71802.1"/>
    <property type="molecule type" value="Genomic_DNA"/>
</dbReference>
<feature type="transmembrane region" description="Helical" evidence="1">
    <location>
        <begin position="135"/>
        <end position="154"/>
    </location>
</feature>
<name>A0A8G1EDS1_9RHOB</name>
<keyword evidence="4" id="KW-1185">Reference proteome</keyword>
<reference evidence="3" key="1">
    <citation type="submission" date="2021-02" db="EMBL/GenBank/DDBJ databases">
        <title>Rhodobacter shimadae sp. nov., an aerobic anoxygenic phototrophic bacterium isolated from a hot spring.</title>
        <authorList>
            <person name="Muramatsu S."/>
            <person name="Haruta S."/>
            <person name="Hirose S."/>
            <person name="Hanada S."/>
        </authorList>
    </citation>
    <scope>NUCLEOTIDE SEQUENCE</scope>
    <source>
        <strain evidence="3">N10</strain>
    </source>
</reference>
<evidence type="ECO:0000313" key="4">
    <source>
        <dbReference type="Proteomes" id="UP000826300"/>
    </source>
</evidence>
<dbReference type="InterPro" id="IPR037185">
    <property type="entry name" value="EmrE-like"/>
</dbReference>